<evidence type="ECO:0000313" key="2">
    <source>
        <dbReference type="EMBL" id="MEB4591997.1"/>
    </source>
</evidence>
<reference evidence="3" key="1">
    <citation type="submission" date="2023-07" db="EMBL/GenBank/DDBJ databases">
        <title>The carbon used by Thiothrix.</title>
        <authorList>
            <person name="Chen L."/>
        </authorList>
    </citation>
    <scope>NUCLEOTIDE SEQUENCE [LARGE SCALE GENOMIC DNA]</scope>
</reference>
<accession>A0ABU6D0W5</accession>
<evidence type="ECO:0000313" key="3">
    <source>
        <dbReference type="Proteomes" id="UP001308005"/>
    </source>
</evidence>
<keyword evidence="1" id="KW-0472">Membrane</keyword>
<name>A0ABU6D0W5_9GAMM</name>
<sequence length="76" mass="8274">MSSRIVNEWWGLTGAGLKAFFWGMAAGVALCLYASHDDKPIPQADTAVSDAPVSAEGRQFLNAWCAKNYRGNNNVR</sequence>
<comment type="caution">
    <text evidence="2">The sequence shown here is derived from an EMBL/GenBank/DDBJ whole genome shotgun (WGS) entry which is preliminary data.</text>
</comment>
<feature type="transmembrane region" description="Helical" evidence="1">
    <location>
        <begin position="12"/>
        <end position="33"/>
    </location>
</feature>
<reference evidence="2 3" key="2">
    <citation type="submission" date="2024-01" db="EMBL/GenBank/DDBJ databases">
        <authorList>
            <person name="Xie X."/>
        </authorList>
    </citation>
    <scope>NUCLEOTIDE SEQUENCE [LARGE SCALE GENOMIC DNA]</scope>
    <source>
        <strain evidence="2">SCUT-1</strain>
    </source>
</reference>
<keyword evidence="3" id="KW-1185">Reference proteome</keyword>
<dbReference type="EMBL" id="JAYMYJ010000119">
    <property type="protein sequence ID" value="MEB4591997.1"/>
    <property type="molecule type" value="Genomic_DNA"/>
</dbReference>
<evidence type="ECO:0000256" key="1">
    <source>
        <dbReference type="SAM" id="Phobius"/>
    </source>
</evidence>
<proteinExistence type="predicted"/>
<organism evidence="2 3">
    <name type="scientific">Candidatus Thiothrix phosphatis</name>
    <dbReference type="NCBI Taxonomy" id="3112415"/>
    <lineage>
        <taxon>Bacteria</taxon>
        <taxon>Pseudomonadati</taxon>
        <taxon>Pseudomonadota</taxon>
        <taxon>Gammaproteobacteria</taxon>
        <taxon>Thiotrichales</taxon>
        <taxon>Thiotrichaceae</taxon>
        <taxon>Thiothrix</taxon>
    </lineage>
</organism>
<protein>
    <recommendedName>
        <fullName evidence="4">Entry exclusion protein TrbK</fullName>
    </recommendedName>
</protein>
<gene>
    <name evidence="2" type="ORF">VSS37_13470</name>
</gene>
<dbReference type="RefSeq" id="WP_324696021.1">
    <property type="nucleotide sequence ID" value="NZ_JAYMYJ010000119.1"/>
</dbReference>
<keyword evidence="1" id="KW-0812">Transmembrane</keyword>
<evidence type="ECO:0008006" key="4">
    <source>
        <dbReference type="Google" id="ProtNLM"/>
    </source>
</evidence>
<keyword evidence="1" id="KW-1133">Transmembrane helix</keyword>
<dbReference type="Proteomes" id="UP001308005">
    <property type="component" value="Unassembled WGS sequence"/>
</dbReference>